<comment type="similarity">
    <text evidence="4">Belongs to the eIF-3 subunit F family.</text>
</comment>
<evidence type="ECO:0000259" key="5">
    <source>
        <dbReference type="PROSITE" id="PS50249"/>
    </source>
</evidence>
<dbReference type="PANTHER" id="PTHR10540:SF6">
    <property type="entry name" value="EUKARYOTIC TRANSLATION INITIATION FACTOR 3 SUBUNIT F"/>
    <property type="match status" value="1"/>
</dbReference>
<reference evidence="8" key="2">
    <citation type="submission" date="2025-04" db="UniProtKB">
        <authorList>
            <consortium name="RefSeq"/>
        </authorList>
    </citation>
    <scope>IDENTIFICATION</scope>
    <source>
        <tissue evidence="8">Whole body</tissue>
    </source>
</reference>
<dbReference type="EMBL" id="GGMS01004529">
    <property type="protein sequence ID" value="MBY73732.1"/>
    <property type="molecule type" value="Transcribed_RNA"/>
</dbReference>
<dbReference type="RefSeq" id="XP_025413991.1">
    <property type="nucleotide sequence ID" value="XM_025558206.1"/>
</dbReference>
<dbReference type="InterPro" id="IPR024969">
    <property type="entry name" value="EIF3F/CSN6-like_C"/>
</dbReference>
<dbReference type="Pfam" id="PF13012">
    <property type="entry name" value="MitMem_reg"/>
    <property type="match status" value="1"/>
</dbReference>
<evidence type="ECO:0000313" key="6">
    <source>
        <dbReference type="EMBL" id="MBY73732.1"/>
    </source>
</evidence>
<keyword evidence="7" id="KW-1185">Reference proteome</keyword>
<dbReference type="Gene3D" id="3.40.140.10">
    <property type="entry name" value="Cytidine Deaminase, domain 2"/>
    <property type="match status" value="1"/>
</dbReference>
<keyword evidence="2 4" id="KW-0396">Initiation factor</keyword>
<evidence type="ECO:0000256" key="2">
    <source>
        <dbReference type="ARBA" id="ARBA00022540"/>
    </source>
</evidence>
<dbReference type="PANTHER" id="PTHR10540">
    <property type="entry name" value="EUKARYOTIC TRANSLATION INITIATION FACTOR 3 SUBUNIT F-RELATED"/>
    <property type="match status" value="1"/>
</dbReference>
<keyword evidence="3 4" id="KW-0648">Protein biosynthesis</keyword>
<dbReference type="Proteomes" id="UP000694846">
    <property type="component" value="Unplaced"/>
</dbReference>
<comment type="function">
    <text evidence="4">Component of the eukaryotic translation initiation factor 3 (eIF-3) complex, which is involved in protein synthesis of a specialized repertoire of mRNAs and, together with other initiation factors, stimulates binding of mRNA and methionyl-tRNAi to the 40S ribosome. The eIF-3 complex specifically targets and initiates translation of a subset of mRNAs involved in cell proliferation.</text>
</comment>
<dbReference type="GO" id="GO:0031369">
    <property type="term" value="F:translation initiation factor binding"/>
    <property type="evidence" value="ECO:0007669"/>
    <property type="project" value="InterPro"/>
</dbReference>
<comment type="subunit">
    <text evidence="4">Component of the eukaryotic translation initiation factor 3 (eIF-3) complex.</text>
</comment>
<feature type="domain" description="MPN" evidence="5">
    <location>
        <begin position="7"/>
        <end position="137"/>
    </location>
</feature>
<dbReference type="InterPro" id="IPR000555">
    <property type="entry name" value="JAMM/MPN+_dom"/>
</dbReference>
<dbReference type="GO" id="GO:0071541">
    <property type="term" value="C:eukaryotic translation initiation factor 3 complex, eIF3m"/>
    <property type="evidence" value="ECO:0007669"/>
    <property type="project" value="TreeGrafter"/>
</dbReference>
<dbReference type="HAMAP" id="MF_03005">
    <property type="entry name" value="eIF3f"/>
    <property type="match status" value="1"/>
</dbReference>
<dbReference type="SMART" id="SM00232">
    <property type="entry name" value="JAB_MPN"/>
    <property type="match status" value="1"/>
</dbReference>
<evidence type="ECO:0000313" key="7">
    <source>
        <dbReference type="Proteomes" id="UP000694846"/>
    </source>
</evidence>
<comment type="subcellular location">
    <subcellularLocation>
        <location evidence="4">Cytoplasm</location>
    </subcellularLocation>
</comment>
<dbReference type="OrthoDB" id="25498at2759"/>
<dbReference type="InterPro" id="IPR037518">
    <property type="entry name" value="MPN"/>
</dbReference>
<name>A0A2S2Q941_9HEMI</name>
<dbReference type="CDD" id="cd08064">
    <property type="entry name" value="MPN_eIF3f"/>
    <property type="match status" value="1"/>
</dbReference>
<dbReference type="GO" id="GO:0033290">
    <property type="term" value="C:eukaryotic 48S preinitiation complex"/>
    <property type="evidence" value="ECO:0007669"/>
    <property type="project" value="UniProtKB-UniRule"/>
</dbReference>
<dbReference type="PROSITE" id="PS50249">
    <property type="entry name" value="MPN"/>
    <property type="match status" value="1"/>
</dbReference>
<dbReference type="GO" id="GO:0003743">
    <property type="term" value="F:translation initiation factor activity"/>
    <property type="evidence" value="ECO:0007669"/>
    <property type="project" value="UniProtKB-UniRule"/>
</dbReference>
<dbReference type="GO" id="GO:0016282">
    <property type="term" value="C:eukaryotic 43S preinitiation complex"/>
    <property type="evidence" value="ECO:0007669"/>
    <property type="project" value="UniProtKB-UniRule"/>
</dbReference>
<dbReference type="GO" id="GO:0008237">
    <property type="term" value="F:metallopeptidase activity"/>
    <property type="evidence" value="ECO:0007669"/>
    <property type="project" value="InterPro"/>
</dbReference>
<keyword evidence="1 4" id="KW-0963">Cytoplasm</keyword>
<reference evidence="6" key="1">
    <citation type="submission" date="2018-04" db="EMBL/GenBank/DDBJ databases">
        <title>Transcriptome assembly of Sipha flava.</title>
        <authorList>
            <person name="Scully E.D."/>
            <person name="Geib S.M."/>
            <person name="Palmer N.A."/>
            <person name="Koch K."/>
            <person name="Bradshaw J."/>
            <person name="Heng-Moss T."/>
            <person name="Sarath G."/>
        </authorList>
    </citation>
    <scope>NUCLEOTIDE SEQUENCE</scope>
</reference>
<dbReference type="GO" id="GO:0001732">
    <property type="term" value="P:formation of cytoplasmic translation initiation complex"/>
    <property type="evidence" value="ECO:0007669"/>
    <property type="project" value="UniProtKB-UniRule"/>
</dbReference>
<evidence type="ECO:0000313" key="8">
    <source>
        <dbReference type="RefSeq" id="XP_025413991.1"/>
    </source>
</evidence>
<dbReference type="AlphaFoldDB" id="A0A2S2Q941"/>
<dbReference type="Pfam" id="PF01398">
    <property type="entry name" value="JAB"/>
    <property type="match status" value="1"/>
</dbReference>
<accession>A0A2S2Q941</accession>
<protein>
    <recommendedName>
        <fullName evidence="4">Eukaryotic translation initiation factor 3 subunit F</fullName>
        <shortName evidence="4">eIF3f</shortName>
    </recommendedName>
    <alternativeName>
        <fullName evidence="4">Eukaryotic translation initiation factor 3 subunit 5</fullName>
    </alternativeName>
</protein>
<evidence type="ECO:0000256" key="4">
    <source>
        <dbReference type="HAMAP-Rule" id="MF_03005"/>
    </source>
</evidence>
<gene>
    <name evidence="6" type="primary">eIF3-S5-1</name>
    <name evidence="8" type="synonym">LOC112686083</name>
    <name evidence="6" type="ORF">g.154455</name>
</gene>
<proteinExistence type="inferred from homology"/>
<evidence type="ECO:0000256" key="1">
    <source>
        <dbReference type="ARBA" id="ARBA00022490"/>
    </source>
</evidence>
<sequence>MALNLTVKVHPVVLFQIVDAYERRHVDAHRVIGTLMGTVDKGVVEVTNSFGVPHKEYEDTVEADIVYAADMFKMNQKVNRSEQIVGWWATGNEVTTHSSTIHEYYLIECNNPVHITLDTTLKNDNMGLKAYISTQIGVPGGKTGNMFINVPIEVTCYQPETVGLSLCQKTVAVGQKCQEPIAELVQIEEASSKISDLLDVVLSYIDKVLASSEYNAADNSHIGRMLLDLMHSVPHVSPERFEEMFNSNVKDLLMVITLSQLTKTQLELNEKLTLLSLS</sequence>
<evidence type="ECO:0000256" key="3">
    <source>
        <dbReference type="ARBA" id="ARBA00022917"/>
    </source>
</evidence>
<organism evidence="6">
    <name type="scientific">Sipha flava</name>
    <name type="common">yellow sugarcane aphid</name>
    <dbReference type="NCBI Taxonomy" id="143950"/>
    <lineage>
        <taxon>Eukaryota</taxon>
        <taxon>Metazoa</taxon>
        <taxon>Ecdysozoa</taxon>
        <taxon>Arthropoda</taxon>
        <taxon>Hexapoda</taxon>
        <taxon>Insecta</taxon>
        <taxon>Pterygota</taxon>
        <taxon>Neoptera</taxon>
        <taxon>Paraneoptera</taxon>
        <taxon>Hemiptera</taxon>
        <taxon>Sternorrhyncha</taxon>
        <taxon>Aphidomorpha</taxon>
        <taxon>Aphidoidea</taxon>
        <taxon>Aphididae</taxon>
        <taxon>Sipha</taxon>
    </lineage>
</organism>
<dbReference type="InterPro" id="IPR027531">
    <property type="entry name" value="eIF3f"/>
</dbReference>